<keyword evidence="3" id="KW-0539">Nucleus</keyword>
<dbReference type="AlphaFoldDB" id="A0A914P6K4"/>
<comment type="subcellular location">
    <subcellularLocation>
        <location evidence="1">Nucleus</location>
    </subcellularLocation>
</comment>
<reference evidence="6" key="1">
    <citation type="submission" date="2022-11" db="UniProtKB">
        <authorList>
            <consortium name="WormBaseParasite"/>
        </authorList>
    </citation>
    <scope>IDENTIFICATION</scope>
</reference>
<dbReference type="InterPro" id="IPR022783">
    <property type="entry name" value="GCFC_dom"/>
</dbReference>
<dbReference type="Proteomes" id="UP000887578">
    <property type="component" value="Unplaced"/>
</dbReference>
<sequence length="309" mass="35177">MLCTDGLESAADVFHDASEEYTDIGKIMSRFVDWILVDQKSFDDAYVSICLPKLLSPFIRLELLDWDPLKDVSKPLQHYSWYQTLLQVGTNKIGFDLENPTIVNLIPAIIEKLFIPRLTRIINEQWDPFSLSQTRNLSYFISILIDETPTLNAETKSMKNLLKAIMSKFKSTIKEDTFVPLYAKEALQNPSTGCYAFLDRRFWSLIKLIRSANCFQTILSKEALHEIIIDGIINRGCVLALQLSPKDSPKTIKKCNAIIDEIPAEWLLPSINSAPYCSLLSALKLISEANNDSDQTRKIDKFIEMIESS</sequence>
<feature type="domain" description="GCF C-terminal" evidence="4">
    <location>
        <begin position="26"/>
        <end position="175"/>
    </location>
</feature>
<dbReference type="GO" id="GO:0000398">
    <property type="term" value="P:mRNA splicing, via spliceosome"/>
    <property type="evidence" value="ECO:0007669"/>
    <property type="project" value="InterPro"/>
</dbReference>
<comment type="similarity">
    <text evidence="2">Belongs to the GCF family.</text>
</comment>
<dbReference type="Pfam" id="PF07842">
    <property type="entry name" value="GCFC"/>
    <property type="match status" value="1"/>
</dbReference>
<evidence type="ECO:0000259" key="4">
    <source>
        <dbReference type="Pfam" id="PF07842"/>
    </source>
</evidence>
<name>A0A914P6K4_9BILA</name>
<dbReference type="GO" id="GO:0003677">
    <property type="term" value="F:DNA binding"/>
    <property type="evidence" value="ECO:0007669"/>
    <property type="project" value="InterPro"/>
</dbReference>
<dbReference type="PANTHER" id="PTHR12214:SF0">
    <property type="entry name" value="LD29489P"/>
    <property type="match status" value="1"/>
</dbReference>
<proteinExistence type="inferred from homology"/>
<evidence type="ECO:0000256" key="3">
    <source>
        <dbReference type="ARBA" id="ARBA00023242"/>
    </source>
</evidence>
<accession>A0A914P6K4</accession>
<dbReference type="WBParaSite" id="PDA_v2.g13572.t1">
    <property type="protein sequence ID" value="PDA_v2.g13572.t1"/>
    <property type="gene ID" value="PDA_v2.g13572"/>
</dbReference>
<keyword evidence="5" id="KW-1185">Reference proteome</keyword>
<evidence type="ECO:0000256" key="1">
    <source>
        <dbReference type="ARBA" id="ARBA00004123"/>
    </source>
</evidence>
<protein>
    <submittedName>
        <fullName evidence="6">GCF C-terminal domain-containing protein</fullName>
    </submittedName>
</protein>
<organism evidence="5 6">
    <name type="scientific">Panagrolaimus davidi</name>
    <dbReference type="NCBI Taxonomy" id="227884"/>
    <lineage>
        <taxon>Eukaryota</taxon>
        <taxon>Metazoa</taxon>
        <taxon>Ecdysozoa</taxon>
        <taxon>Nematoda</taxon>
        <taxon>Chromadorea</taxon>
        <taxon>Rhabditida</taxon>
        <taxon>Tylenchina</taxon>
        <taxon>Panagrolaimomorpha</taxon>
        <taxon>Panagrolaimoidea</taxon>
        <taxon>Panagrolaimidae</taxon>
        <taxon>Panagrolaimus</taxon>
    </lineage>
</organism>
<evidence type="ECO:0000256" key="2">
    <source>
        <dbReference type="ARBA" id="ARBA00010801"/>
    </source>
</evidence>
<evidence type="ECO:0000313" key="6">
    <source>
        <dbReference type="WBParaSite" id="PDA_v2.g13572.t1"/>
    </source>
</evidence>
<dbReference type="GO" id="GO:0005634">
    <property type="term" value="C:nucleus"/>
    <property type="evidence" value="ECO:0007669"/>
    <property type="project" value="UniProtKB-SubCell"/>
</dbReference>
<dbReference type="InterPro" id="IPR012890">
    <property type="entry name" value="GCFC2-like"/>
</dbReference>
<dbReference type="PANTHER" id="PTHR12214">
    <property type="entry name" value="GC-RICH SEQUENCE DNA-BINDING FACTOR"/>
    <property type="match status" value="1"/>
</dbReference>
<evidence type="ECO:0000313" key="5">
    <source>
        <dbReference type="Proteomes" id="UP000887578"/>
    </source>
</evidence>